<feature type="domain" description="Alcohol dehydrogenase-like C-terminal" evidence="4">
    <location>
        <begin position="185"/>
        <end position="250"/>
    </location>
</feature>
<protein>
    <recommendedName>
        <fullName evidence="7">Enoyl reductase (ER) domain-containing protein</fullName>
    </recommendedName>
</protein>
<dbReference type="GO" id="GO:0008270">
    <property type="term" value="F:zinc ion binding"/>
    <property type="evidence" value="ECO:0007669"/>
    <property type="project" value="InterPro"/>
</dbReference>
<name>A0A382Q6D8_9ZZZZ</name>
<dbReference type="PANTHER" id="PTHR43401">
    <property type="entry name" value="L-THREONINE 3-DEHYDROGENASE"/>
    <property type="match status" value="1"/>
</dbReference>
<evidence type="ECO:0000256" key="2">
    <source>
        <dbReference type="ARBA" id="ARBA00022833"/>
    </source>
</evidence>
<keyword evidence="3" id="KW-0560">Oxidoreductase</keyword>
<sequence length="250" mass="25482">MKGVVFLGDRQLEIQQFDDPVPGPSEVVLEIKASGMCGSDLKFYRASAKDGGTSALGLGGDGGPVIAGHEPCGVVADVGPGVTEAEARIGQRVMDHHYSGCGVCNDCRSGWSQLCGEGFTVFGATGNGAHAKYMKVPVRTLVPLPDELSFETGAAISCGTGTAFGALRRIGLRGEDTLAVFGQGPVGLSAVQLAAAMGSRVIALDVSAERLALAKTFGAEVCLDAGADDLVATIKDLTHGIGVNKALDCS</sequence>
<dbReference type="InterPro" id="IPR002328">
    <property type="entry name" value="ADH_Zn_CS"/>
</dbReference>
<dbReference type="InterPro" id="IPR050129">
    <property type="entry name" value="Zn_alcohol_dh"/>
</dbReference>
<evidence type="ECO:0000259" key="5">
    <source>
        <dbReference type="Pfam" id="PF08240"/>
    </source>
</evidence>
<accession>A0A382Q6D8</accession>
<organism evidence="6">
    <name type="scientific">marine metagenome</name>
    <dbReference type="NCBI Taxonomy" id="408172"/>
    <lineage>
        <taxon>unclassified sequences</taxon>
        <taxon>metagenomes</taxon>
        <taxon>ecological metagenomes</taxon>
    </lineage>
</organism>
<dbReference type="Pfam" id="PF00107">
    <property type="entry name" value="ADH_zinc_N"/>
    <property type="match status" value="1"/>
</dbReference>
<dbReference type="GO" id="GO:0016491">
    <property type="term" value="F:oxidoreductase activity"/>
    <property type="evidence" value="ECO:0007669"/>
    <property type="project" value="UniProtKB-KW"/>
</dbReference>
<proteinExistence type="predicted"/>
<dbReference type="InterPro" id="IPR036291">
    <property type="entry name" value="NAD(P)-bd_dom_sf"/>
</dbReference>
<evidence type="ECO:0000256" key="1">
    <source>
        <dbReference type="ARBA" id="ARBA00022723"/>
    </source>
</evidence>
<dbReference type="EMBL" id="UINC01111512">
    <property type="protein sequence ID" value="SVC79791.1"/>
    <property type="molecule type" value="Genomic_DNA"/>
</dbReference>
<dbReference type="SUPFAM" id="SSF50129">
    <property type="entry name" value="GroES-like"/>
    <property type="match status" value="1"/>
</dbReference>
<evidence type="ECO:0000313" key="6">
    <source>
        <dbReference type="EMBL" id="SVC79791.1"/>
    </source>
</evidence>
<feature type="non-terminal residue" evidence="6">
    <location>
        <position position="250"/>
    </location>
</feature>
<dbReference type="SUPFAM" id="SSF51735">
    <property type="entry name" value="NAD(P)-binding Rossmann-fold domains"/>
    <property type="match status" value="1"/>
</dbReference>
<keyword evidence="1" id="KW-0479">Metal-binding</keyword>
<evidence type="ECO:0000256" key="3">
    <source>
        <dbReference type="ARBA" id="ARBA00023002"/>
    </source>
</evidence>
<keyword evidence="2" id="KW-0862">Zinc</keyword>
<evidence type="ECO:0000259" key="4">
    <source>
        <dbReference type="Pfam" id="PF00107"/>
    </source>
</evidence>
<feature type="domain" description="Alcohol dehydrogenase-like N-terminal" evidence="5">
    <location>
        <begin position="23"/>
        <end position="146"/>
    </location>
</feature>
<dbReference type="PROSITE" id="PS00059">
    <property type="entry name" value="ADH_ZINC"/>
    <property type="match status" value="1"/>
</dbReference>
<dbReference type="InterPro" id="IPR011032">
    <property type="entry name" value="GroES-like_sf"/>
</dbReference>
<dbReference type="Pfam" id="PF08240">
    <property type="entry name" value="ADH_N"/>
    <property type="match status" value="1"/>
</dbReference>
<dbReference type="Gene3D" id="3.90.180.10">
    <property type="entry name" value="Medium-chain alcohol dehydrogenases, catalytic domain"/>
    <property type="match status" value="1"/>
</dbReference>
<evidence type="ECO:0008006" key="7">
    <source>
        <dbReference type="Google" id="ProtNLM"/>
    </source>
</evidence>
<dbReference type="InterPro" id="IPR013149">
    <property type="entry name" value="ADH-like_C"/>
</dbReference>
<dbReference type="InterPro" id="IPR013154">
    <property type="entry name" value="ADH-like_N"/>
</dbReference>
<gene>
    <name evidence="6" type="ORF">METZ01_LOCUS332645</name>
</gene>
<dbReference type="AlphaFoldDB" id="A0A382Q6D8"/>
<dbReference type="PANTHER" id="PTHR43401:SF2">
    <property type="entry name" value="L-THREONINE 3-DEHYDROGENASE"/>
    <property type="match status" value="1"/>
</dbReference>
<reference evidence="6" key="1">
    <citation type="submission" date="2018-05" db="EMBL/GenBank/DDBJ databases">
        <authorList>
            <person name="Lanie J.A."/>
            <person name="Ng W.-L."/>
            <person name="Kazmierczak K.M."/>
            <person name="Andrzejewski T.M."/>
            <person name="Davidsen T.M."/>
            <person name="Wayne K.J."/>
            <person name="Tettelin H."/>
            <person name="Glass J.I."/>
            <person name="Rusch D."/>
            <person name="Podicherti R."/>
            <person name="Tsui H.-C.T."/>
            <person name="Winkler M.E."/>
        </authorList>
    </citation>
    <scope>NUCLEOTIDE SEQUENCE</scope>
</reference>